<name>A0A399F7I5_9DEIN</name>
<dbReference type="OrthoDB" id="9795199at2"/>
<dbReference type="EC" id="2.3.1.-" evidence="2"/>
<dbReference type="PANTHER" id="PTHR43610">
    <property type="entry name" value="BLL6696 PROTEIN"/>
    <property type="match status" value="1"/>
</dbReference>
<gene>
    <name evidence="2" type="primary">ydaF_3</name>
    <name evidence="2" type="ORF">Mgrana_01411</name>
</gene>
<comment type="caution">
    <text evidence="2">The sequence shown here is derived from an EMBL/GenBank/DDBJ whole genome shotgun (WGS) entry which is preliminary data.</text>
</comment>
<proteinExistence type="predicted"/>
<keyword evidence="3" id="KW-1185">Reference proteome</keyword>
<organism evidence="2 3">
    <name type="scientific">Meiothermus granaticius NBRC 107808</name>
    <dbReference type="NCBI Taxonomy" id="1227551"/>
    <lineage>
        <taxon>Bacteria</taxon>
        <taxon>Thermotogati</taxon>
        <taxon>Deinococcota</taxon>
        <taxon>Deinococci</taxon>
        <taxon>Thermales</taxon>
        <taxon>Thermaceae</taxon>
        <taxon>Meiothermus</taxon>
    </lineage>
</organism>
<protein>
    <submittedName>
        <fullName evidence="2">Putative ribosomal N-acetyltransferase YdaF</fullName>
        <ecNumber evidence="2">2.3.1.-</ecNumber>
    </submittedName>
</protein>
<accession>A0A399F7I5</accession>
<dbReference type="Gene3D" id="3.40.630.30">
    <property type="match status" value="1"/>
</dbReference>
<dbReference type="InterPro" id="IPR000182">
    <property type="entry name" value="GNAT_dom"/>
</dbReference>
<dbReference type="InterPro" id="IPR016181">
    <property type="entry name" value="Acyl_CoA_acyltransferase"/>
</dbReference>
<dbReference type="Proteomes" id="UP000266178">
    <property type="component" value="Unassembled WGS sequence"/>
</dbReference>
<evidence type="ECO:0000313" key="2">
    <source>
        <dbReference type="EMBL" id="RIH92634.1"/>
    </source>
</evidence>
<dbReference type="SUPFAM" id="SSF55729">
    <property type="entry name" value="Acyl-CoA N-acyltransferases (Nat)"/>
    <property type="match status" value="1"/>
</dbReference>
<dbReference type="PANTHER" id="PTHR43610:SF1">
    <property type="entry name" value="N-ACETYLTRANSFERASE DOMAIN-CONTAINING PROTEIN"/>
    <property type="match status" value="1"/>
</dbReference>
<dbReference type="Pfam" id="PF13302">
    <property type="entry name" value="Acetyltransf_3"/>
    <property type="match status" value="1"/>
</dbReference>
<keyword evidence="2" id="KW-0808">Transferase</keyword>
<feature type="domain" description="N-acetyltransferase" evidence="1">
    <location>
        <begin position="23"/>
        <end position="157"/>
    </location>
</feature>
<dbReference type="EMBL" id="QWLB01000016">
    <property type="protein sequence ID" value="RIH92634.1"/>
    <property type="molecule type" value="Genomic_DNA"/>
</dbReference>
<evidence type="ECO:0000313" key="3">
    <source>
        <dbReference type="Proteomes" id="UP000266178"/>
    </source>
</evidence>
<evidence type="ECO:0000259" key="1">
    <source>
        <dbReference type="Pfam" id="PF13302"/>
    </source>
</evidence>
<dbReference type="RefSeq" id="WP_119356913.1">
    <property type="nucleotide sequence ID" value="NZ_BJXM01000012.1"/>
</dbReference>
<sequence>MGLADVTDPLWHRAVVLQGRFFRLEPLTLAHAQDMLPYYEAGMVQYMSYAPQAPTLEAMATYIQHLLSAPDRVNWAIVDPGEGQMVGRTGYVRVNPQYRQLETTTWIFTPFQGGKANPESKFLLLRHAFETLGVIRVQFRADARNLRSRRAIEKLGAVYEGVLRKDQIYPSGVIRDTAIYSILDEEWPGVKARLEARLYP</sequence>
<keyword evidence="2" id="KW-0012">Acyltransferase</keyword>
<dbReference type="GO" id="GO:0016747">
    <property type="term" value="F:acyltransferase activity, transferring groups other than amino-acyl groups"/>
    <property type="evidence" value="ECO:0007669"/>
    <property type="project" value="InterPro"/>
</dbReference>
<reference evidence="2 3" key="1">
    <citation type="submission" date="2018-08" db="EMBL/GenBank/DDBJ databases">
        <title>Meiothermus granaticius genome AF-68 sequencing project.</title>
        <authorList>
            <person name="Da Costa M.S."/>
            <person name="Albuquerque L."/>
            <person name="Raposo P."/>
            <person name="Froufe H.J.C."/>
            <person name="Barroso C.S."/>
            <person name="Egas C."/>
        </authorList>
    </citation>
    <scope>NUCLEOTIDE SEQUENCE [LARGE SCALE GENOMIC DNA]</scope>
    <source>
        <strain evidence="2 3">AF-68</strain>
    </source>
</reference>
<dbReference type="AlphaFoldDB" id="A0A399F7I5"/>